<dbReference type="PANTHER" id="PTHR11214:SF376">
    <property type="entry name" value="HEXOSYLTRANSFERASE"/>
    <property type="match status" value="1"/>
</dbReference>
<keyword evidence="3" id="KW-0328">Glycosyltransferase</keyword>
<dbReference type="PANTHER" id="PTHR11214">
    <property type="entry name" value="BETA-1,3-N-ACETYLGLUCOSAMINYLTRANSFERASE"/>
    <property type="match status" value="1"/>
</dbReference>
<evidence type="ECO:0000256" key="5">
    <source>
        <dbReference type="ARBA" id="ARBA00022692"/>
    </source>
</evidence>
<evidence type="ECO:0000256" key="6">
    <source>
        <dbReference type="ARBA" id="ARBA00022968"/>
    </source>
</evidence>
<keyword evidence="10" id="KW-0325">Glycoprotein</keyword>
<feature type="compositionally biased region" description="Basic and acidic residues" evidence="11">
    <location>
        <begin position="1"/>
        <end position="11"/>
    </location>
</feature>
<keyword evidence="4" id="KW-0808">Transferase</keyword>
<keyword evidence="9" id="KW-0472">Membrane</keyword>
<evidence type="ECO:0000256" key="4">
    <source>
        <dbReference type="ARBA" id="ARBA00022679"/>
    </source>
</evidence>
<accession>A0A3R7M9F8</accession>
<reference evidence="12 13" key="2">
    <citation type="submission" date="2019-01" db="EMBL/GenBank/DDBJ databases">
        <title>The decoding of complex shrimp genome reveals the adaptation for benthos swimmer, frequently molting mechanism and breeding impact on genome.</title>
        <authorList>
            <person name="Sun Y."/>
            <person name="Gao Y."/>
            <person name="Yu Y."/>
        </authorList>
    </citation>
    <scope>NUCLEOTIDE SEQUENCE [LARGE SCALE GENOMIC DNA]</scope>
    <source>
        <tissue evidence="12">Muscle</tissue>
    </source>
</reference>
<keyword evidence="8" id="KW-0333">Golgi apparatus</keyword>
<comment type="caution">
    <text evidence="12">The sequence shown here is derived from an EMBL/GenBank/DDBJ whole genome shotgun (WGS) entry which is preliminary data.</text>
</comment>
<gene>
    <name evidence="12" type="ORF">C7M84_011000</name>
</gene>
<sequence>MAVGDTDRQKSLDNGMSRGKPTKMARKSHRSSYLRDTGVGLRADASKASERPEKVPNAFLIEEADFCRRRPRLQVIAYVHSAISRVQERRETRSTWANATASGLGVEIAAVFMVGRAKNQRERQIVQEESQRYHDIVQGDYVDHYRQLSLKALSSLAWVQHHCPQVPWTLHADDDVFIDVFLLKSILEDFRAETTKAFLCNSEWSLAQRAGRWAVSRDEYRNNEYPVFCTGAAWVLPTRLLPRLLRASQTAPFLWVDDVYITGVLAEHAGVTHLGTVYKSKHIQPSDVGDDWAKRDENWISEPSRPKAQVFLIEEADFCRRRPRLQVIAYVHSAISRVQERRETRSTWANATASGLGVEIAAVFMVGRAKNQRERQIVQEESQRYHDIVQGDYDDDYRLLTYKGLTALAWIAKHCGRVPWTLHSDDDTFIDIFTYVQRLEALDEASKERLICNHKVEPVLRTGRWRVNEWEFPDAEYPTYCSGGAWFLRTKLVPRLLDACRTVPFLWVDDVYITGLLAREANVGHFNGGGHCFEALNPADIGKMLVCQLQHKRNTSQEEETEALSSTNVPKTFQIEADFCRRRPRLQVIAYVHSAISRVQERRETRSTWANATASGLGVEIAAVFNVGRAKNQRERQIVQEESQRYHDIVQGDYVDSYRKLSFKALASLSWITQHCPDVPWTLHADDDVFIDVFLMLEYLREENPQGFFCNVMWSQVMRSGKWAVSRQEYPSDKYPAFCSGEAWVLPTALLPRLLEASKSAPFLWVDDVYVTGILAQYAGIAHLGIGSESRHIRPSDVGRVMAWHSLEDDRKKWWTILTRVYKKALQRSKERVSDETPRGKITK</sequence>
<dbReference type="Gene3D" id="3.90.550.50">
    <property type="match status" value="3"/>
</dbReference>
<evidence type="ECO:0000256" key="3">
    <source>
        <dbReference type="ARBA" id="ARBA00022676"/>
    </source>
</evidence>
<dbReference type="Pfam" id="PF01762">
    <property type="entry name" value="Galactosyl_T"/>
    <property type="match status" value="3"/>
</dbReference>
<keyword evidence="13" id="KW-1185">Reference proteome</keyword>
<dbReference type="Proteomes" id="UP000283509">
    <property type="component" value="Unassembled WGS sequence"/>
</dbReference>
<reference evidence="12 13" key="1">
    <citation type="submission" date="2018-04" db="EMBL/GenBank/DDBJ databases">
        <authorList>
            <person name="Zhang X."/>
            <person name="Yuan J."/>
            <person name="Li F."/>
            <person name="Xiang J."/>
        </authorList>
    </citation>
    <scope>NUCLEOTIDE SEQUENCE [LARGE SCALE GENOMIC DNA]</scope>
    <source>
        <tissue evidence="12">Muscle</tissue>
    </source>
</reference>
<protein>
    <submittedName>
        <fullName evidence="12">Uncharacterized protein</fullName>
    </submittedName>
</protein>
<keyword evidence="6" id="KW-0735">Signal-anchor</keyword>
<dbReference type="GO" id="GO:0006493">
    <property type="term" value="P:protein O-linked glycosylation"/>
    <property type="evidence" value="ECO:0007669"/>
    <property type="project" value="TreeGrafter"/>
</dbReference>
<dbReference type="GO" id="GO:0000139">
    <property type="term" value="C:Golgi membrane"/>
    <property type="evidence" value="ECO:0007669"/>
    <property type="project" value="UniProtKB-SubCell"/>
</dbReference>
<evidence type="ECO:0000256" key="7">
    <source>
        <dbReference type="ARBA" id="ARBA00022989"/>
    </source>
</evidence>
<evidence type="ECO:0000256" key="1">
    <source>
        <dbReference type="ARBA" id="ARBA00004323"/>
    </source>
</evidence>
<comment type="similarity">
    <text evidence="2">Belongs to the glycosyltransferase 31 family.</text>
</comment>
<evidence type="ECO:0000256" key="8">
    <source>
        <dbReference type="ARBA" id="ARBA00023034"/>
    </source>
</evidence>
<name>A0A3R7M9F8_PENVA</name>
<evidence type="ECO:0000256" key="2">
    <source>
        <dbReference type="ARBA" id="ARBA00008661"/>
    </source>
</evidence>
<feature type="region of interest" description="Disordered" evidence="11">
    <location>
        <begin position="1"/>
        <end position="49"/>
    </location>
</feature>
<evidence type="ECO:0000313" key="12">
    <source>
        <dbReference type="EMBL" id="ROT70701.1"/>
    </source>
</evidence>
<dbReference type="InterPro" id="IPR002659">
    <property type="entry name" value="Glyco_trans_31"/>
</dbReference>
<evidence type="ECO:0000313" key="13">
    <source>
        <dbReference type="Proteomes" id="UP000283509"/>
    </source>
</evidence>
<evidence type="ECO:0000256" key="10">
    <source>
        <dbReference type="ARBA" id="ARBA00023180"/>
    </source>
</evidence>
<dbReference type="GO" id="GO:0016758">
    <property type="term" value="F:hexosyltransferase activity"/>
    <property type="evidence" value="ECO:0007669"/>
    <property type="project" value="InterPro"/>
</dbReference>
<keyword evidence="5" id="KW-0812">Transmembrane</keyword>
<feature type="compositionally biased region" description="Basic residues" evidence="11">
    <location>
        <begin position="20"/>
        <end position="32"/>
    </location>
</feature>
<evidence type="ECO:0000256" key="9">
    <source>
        <dbReference type="ARBA" id="ARBA00023136"/>
    </source>
</evidence>
<dbReference type="FunFam" id="3.90.550.50:FF:000001">
    <property type="entry name" value="Hexosyltransferase"/>
    <property type="match status" value="3"/>
</dbReference>
<proteinExistence type="inferred from homology"/>
<evidence type="ECO:0000256" key="11">
    <source>
        <dbReference type="SAM" id="MobiDB-lite"/>
    </source>
</evidence>
<dbReference type="AlphaFoldDB" id="A0A3R7M9F8"/>
<keyword evidence="7" id="KW-1133">Transmembrane helix</keyword>
<comment type="subcellular location">
    <subcellularLocation>
        <location evidence="1">Golgi apparatus membrane</location>
        <topology evidence="1">Single-pass type II membrane protein</topology>
    </subcellularLocation>
</comment>
<dbReference type="EMBL" id="QCYY01002397">
    <property type="protein sequence ID" value="ROT70701.1"/>
    <property type="molecule type" value="Genomic_DNA"/>
</dbReference>
<organism evidence="12 13">
    <name type="scientific">Penaeus vannamei</name>
    <name type="common">Whiteleg shrimp</name>
    <name type="synonym">Litopenaeus vannamei</name>
    <dbReference type="NCBI Taxonomy" id="6689"/>
    <lineage>
        <taxon>Eukaryota</taxon>
        <taxon>Metazoa</taxon>
        <taxon>Ecdysozoa</taxon>
        <taxon>Arthropoda</taxon>
        <taxon>Crustacea</taxon>
        <taxon>Multicrustacea</taxon>
        <taxon>Malacostraca</taxon>
        <taxon>Eumalacostraca</taxon>
        <taxon>Eucarida</taxon>
        <taxon>Decapoda</taxon>
        <taxon>Dendrobranchiata</taxon>
        <taxon>Penaeoidea</taxon>
        <taxon>Penaeidae</taxon>
        <taxon>Penaeus</taxon>
    </lineage>
</organism>
<dbReference type="OrthoDB" id="115198at2759"/>